<dbReference type="EMBL" id="MHQK01000012">
    <property type="protein sequence ID" value="OHA02040.1"/>
    <property type="molecule type" value="Genomic_DNA"/>
</dbReference>
<protein>
    <submittedName>
        <fullName evidence="1">Uncharacterized protein</fullName>
    </submittedName>
</protein>
<name>A0A1G2KRM7_9BACT</name>
<dbReference type="AlphaFoldDB" id="A0A1G2KRM7"/>
<evidence type="ECO:0000313" key="1">
    <source>
        <dbReference type="EMBL" id="OHA02040.1"/>
    </source>
</evidence>
<proteinExistence type="predicted"/>
<organism evidence="1 2">
    <name type="scientific">Candidatus Sungbacteria bacterium RIFCSPHIGHO2_02_FULL_49_20</name>
    <dbReference type="NCBI Taxonomy" id="1802272"/>
    <lineage>
        <taxon>Bacteria</taxon>
        <taxon>Candidatus Sungiibacteriota</taxon>
    </lineage>
</organism>
<gene>
    <name evidence="1" type="ORF">A3C12_02165</name>
</gene>
<comment type="caution">
    <text evidence="1">The sequence shown here is derived from an EMBL/GenBank/DDBJ whole genome shotgun (WGS) entry which is preliminary data.</text>
</comment>
<sequence length="185" mass="21193">MSLRLERGERTMKYNVPRLQQFFFEGSLRGYAGGGEKIIVSGVKKTRRFVHQRGELYYRDEYVVNGEYSGGSTIIYVDSFPVWLMQYYGWCKNDDSAVLAFLKEILADTYRSGEFAGGRGRYGLWSSDDGTLGYENTPGLSPSLSEFTDFMGHERIYRNPGPGKHLHEGVVFWHRYQGILLGEPE</sequence>
<dbReference type="Proteomes" id="UP000178710">
    <property type="component" value="Unassembled WGS sequence"/>
</dbReference>
<reference evidence="1 2" key="1">
    <citation type="journal article" date="2016" name="Nat. Commun.">
        <title>Thousands of microbial genomes shed light on interconnected biogeochemical processes in an aquifer system.</title>
        <authorList>
            <person name="Anantharaman K."/>
            <person name="Brown C.T."/>
            <person name="Hug L.A."/>
            <person name="Sharon I."/>
            <person name="Castelle C.J."/>
            <person name="Probst A.J."/>
            <person name="Thomas B.C."/>
            <person name="Singh A."/>
            <person name="Wilkins M.J."/>
            <person name="Karaoz U."/>
            <person name="Brodie E.L."/>
            <person name="Williams K.H."/>
            <person name="Hubbard S.S."/>
            <person name="Banfield J.F."/>
        </authorList>
    </citation>
    <scope>NUCLEOTIDE SEQUENCE [LARGE SCALE GENOMIC DNA]</scope>
</reference>
<evidence type="ECO:0000313" key="2">
    <source>
        <dbReference type="Proteomes" id="UP000178710"/>
    </source>
</evidence>
<accession>A0A1G2KRM7</accession>